<evidence type="ECO:0000313" key="3">
    <source>
        <dbReference type="EMBL" id="TXG69208.1"/>
    </source>
</evidence>
<dbReference type="Gene3D" id="2.30.30.490">
    <property type="match status" value="1"/>
</dbReference>
<dbReference type="OrthoDB" id="1896853at2759"/>
<dbReference type="GO" id="GO:0003682">
    <property type="term" value="F:chromatin binding"/>
    <property type="evidence" value="ECO:0007669"/>
    <property type="project" value="InterPro"/>
</dbReference>
<dbReference type="Proteomes" id="UP000323000">
    <property type="component" value="Chromosome 2"/>
</dbReference>
<dbReference type="PANTHER" id="PTHR47073">
    <property type="entry name" value="PROTEIN ANTI-SILENCING 1"/>
    <property type="match status" value="1"/>
</dbReference>
<reference evidence="4" key="1">
    <citation type="journal article" date="2019" name="Gigascience">
        <title>De novo genome assembly of the endangered Acer yangbiense, a plant species with extremely small populations endemic to Yunnan Province, China.</title>
        <authorList>
            <person name="Yang J."/>
            <person name="Wariss H.M."/>
            <person name="Tao L."/>
            <person name="Zhang R."/>
            <person name="Yun Q."/>
            <person name="Hollingsworth P."/>
            <person name="Dao Z."/>
            <person name="Luo G."/>
            <person name="Guo H."/>
            <person name="Ma Y."/>
            <person name="Sun W."/>
        </authorList>
    </citation>
    <scope>NUCLEOTIDE SEQUENCE [LARGE SCALE GENOMIC DNA]</scope>
    <source>
        <strain evidence="4">cv. Malutang</strain>
    </source>
</reference>
<dbReference type="PANTHER" id="PTHR47073:SF7">
    <property type="entry name" value="BAH DOMAIN-CONTAINING PROTEIN"/>
    <property type="match status" value="1"/>
</dbReference>
<feature type="region of interest" description="Disordered" evidence="1">
    <location>
        <begin position="280"/>
        <end position="299"/>
    </location>
</feature>
<comment type="caution">
    <text evidence="3">The sequence shown here is derived from an EMBL/GenBank/DDBJ whole genome shotgun (WGS) entry which is preliminary data.</text>
</comment>
<accession>A0A5C7IJ81</accession>
<name>A0A5C7IJ81_9ROSI</name>
<sequence>MSRLQEDYGEENMGFKWGIKKGVDCMNEDLKFYESFVYKGVEYNLYDCVYVYSSDCFETSIGKLVEVYETPNHEKEVKLVWFLRPTDVRNFLKDYEPRWNELFLASGEGIGLSNINPLEVIIGKCNVLCASNDWRNPRASGEELQKADYIFYRTFDVAKLKIEESFSEEIDGVKVEHFFNRKKDQAFNNPLNSTVNVREWIGESSSPKLGFGKAVVDVDVVKDSNPGVKINLVAKELERAAIFNRQGYSPSDISMLGPTNSIGNCQKEESFPENIDGVKESQKPKVNEDKRWRSPSERTKPRIKISGENCTARKLISKVDGVKEQRFSDMEKEKVIVNPLNSRANAREWIGKSSLSPRLGLDNTVGGHAVKIGNSGIQMNTVLKDSEKSTIRQGQSPRSETSVDKDKFGVGRISCSQLKNKEKVRYSEDITPASASGPPLKKIKFFHNENARRENDKLAAQLVQNRGTKNDGLFWEVTPRPDSNGESWFAQPSWEKSLQKGHELDAVLSLENLDPSYTSSEVEDLVWHALNRRVQAKMLQRSTFSSPYNGKALVIFKSKDAADFAIAELRNRCLVLEDGRSYKFPIVCDILGFANICRPVICRRQTLREPSKPASFVGHLSLDKVRHRKQRDQQMKNGVSTSHCSQLNTIEYEMAMDWCLLQEKSDLWWKALHEQQEKHIQHVRRQLKINFSGQECHSEILK</sequence>
<feature type="compositionally biased region" description="Polar residues" evidence="1">
    <location>
        <begin position="391"/>
        <end position="400"/>
    </location>
</feature>
<evidence type="ECO:0000256" key="1">
    <source>
        <dbReference type="SAM" id="MobiDB-lite"/>
    </source>
</evidence>
<keyword evidence="4" id="KW-1185">Reference proteome</keyword>
<proteinExistence type="predicted"/>
<dbReference type="EMBL" id="VAHF01000002">
    <property type="protein sequence ID" value="TXG69208.1"/>
    <property type="molecule type" value="Genomic_DNA"/>
</dbReference>
<feature type="domain" description="BAH" evidence="2">
    <location>
        <begin position="41"/>
        <end position="166"/>
    </location>
</feature>
<dbReference type="PROSITE" id="PS51038">
    <property type="entry name" value="BAH"/>
    <property type="match status" value="1"/>
</dbReference>
<dbReference type="SMART" id="SM00439">
    <property type="entry name" value="BAH"/>
    <property type="match status" value="1"/>
</dbReference>
<evidence type="ECO:0000259" key="2">
    <source>
        <dbReference type="PROSITE" id="PS51038"/>
    </source>
</evidence>
<dbReference type="FunFam" id="2.30.30.490:FF:000017">
    <property type="entry name" value="Bromo-adjacent homology (BAH) domain-containing protein"/>
    <property type="match status" value="1"/>
</dbReference>
<dbReference type="GO" id="GO:0003723">
    <property type="term" value="F:RNA binding"/>
    <property type="evidence" value="ECO:0007669"/>
    <property type="project" value="TreeGrafter"/>
</dbReference>
<dbReference type="Pfam" id="PF01426">
    <property type="entry name" value="BAH"/>
    <property type="match status" value="1"/>
</dbReference>
<dbReference type="InterPro" id="IPR001025">
    <property type="entry name" value="BAH_dom"/>
</dbReference>
<dbReference type="AlphaFoldDB" id="A0A5C7IJ81"/>
<evidence type="ECO:0000313" key="4">
    <source>
        <dbReference type="Proteomes" id="UP000323000"/>
    </source>
</evidence>
<protein>
    <recommendedName>
        <fullName evidence="2">BAH domain-containing protein</fullName>
    </recommendedName>
</protein>
<organism evidence="3 4">
    <name type="scientific">Acer yangbiense</name>
    <dbReference type="NCBI Taxonomy" id="1000413"/>
    <lineage>
        <taxon>Eukaryota</taxon>
        <taxon>Viridiplantae</taxon>
        <taxon>Streptophyta</taxon>
        <taxon>Embryophyta</taxon>
        <taxon>Tracheophyta</taxon>
        <taxon>Spermatophyta</taxon>
        <taxon>Magnoliopsida</taxon>
        <taxon>eudicotyledons</taxon>
        <taxon>Gunneridae</taxon>
        <taxon>Pentapetalae</taxon>
        <taxon>rosids</taxon>
        <taxon>malvids</taxon>
        <taxon>Sapindales</taxon>
        <taxon>Sapindaceae</taxon>
        <taxon>Hippocastanoideae</taxon>
        <taxon>Acereae</taxon>
        <taxon>Acer</taxon>
    </lineage>
</organism>
<gene>
    <name evidence="3" type="ORF">EZV62_004143</name>
</gene>
<feature type="region of interest" description="Disordered" evidence="1">
    <location>
        <begin position="386"/>
        <end position="406"/>
    </location>
</feature>
<dbReference type="InterPro" id="IPR043151">
    <property type="entry name" value="BAH_sf"/>
</dbReference>